<comment type="caution">
    <text evidence="2">The sequence shown here is derived from an EMBL/GenBank/DDBJ whole genome shotgun (WGS) entry which is preliminary data.</text>
</comment>
<feature type="region of interest" description="Disordered" evidence="1">
    <location>
        <begin position="76"/>
        <end position="95"/>
    </location>
</feature>
<evidence type="ECO:0000313" key="2">
    <source>
        <dbReference type="EMBL" id="MBR0652559.1"/>
    </source>
</evidence>
<accession>A0ABS5ENE7</accession>
<dbReference type="EMBL" id="JAAEDI010000030">
    <property type="protein sequence ID" value="MBR0652559.1"/>
    <property type="molecule type" value="Genomic_DNA"/>
</dbReference>
<gene>
    <name evidence="2" type="ORF">GXW78_23080</name>
</gene>
<organism evidence="2 3">
    <name type="scientific">Neoroseomonas terrae</name>
    <dbReference type="NCBI Taxonomy" id="424799"/>
    <lineage>
        <taxon>Bacteria</taxon>
        <taxon>Pseudomonadati</taxon>
        <taxon>Pseudomonadota</taxon>
        <taxon>Alphaproteobacteria</taxon>
        <taxon>Acetobacterales</taxon>
        <taxon>Acetobacteraceae</taxon>
        <taxon>Neoroseomonas</taxon>
    </lineage>
</organism>
<dbReference type="Proteomes" id="UP000698752">
    <property type="component" value="Unassembled WGS sequence"/>
</dbReference>
<sequence length="95" mass="10225">MAQQSQRPRAFTLMNLGPAIIVGVELSPAAESRFGPSLIGRVELPPGNALHITPPSGAPCVNDLRIRWSDGSAQERAREDLCQPRRVLNVSTPSP</sequence>
<protein>
    <recommendedName>
        <fullName evidence="4">ASPIC/UnbV domain-containing protein</fullName>
    </recommendedName>
</protein>
<evidence type="ECO:0008006" key="4">
    <source>
        <dbReference type="Google" id="ProtNLM"/>
    </source>
</evidence>
<name>A0ABS5ENE7_9PROT</name>
<evidence type="ECO:0000256" key="1">
    <source>
        <dbReference type="SAM" id="MobiDB-lite"/>
    </source>
</evidence>
<reference evidence="3" key="1">
    <citation type="journal article" date="2021" name="Syst. Appl. Microbiol.">
        <title>Roseomonas hellenica sp. nov., isolated from roots of wild-growing Alkanna tinctoria.</title>
        <authorList>
            <person name="Rat A."/>
            <person name="Naranjo H.D."/>
            <person name="Lebbe L."/>
            <person name="Cnockaert M."/>
            <person name="Krigas N."/>
            <person name="Grigoriadou K."/>
            <person name="Maloupa E."/>
            <person name="Willems A."/>
        </authorList>
    </citation>
    <scope>NUCLEOTIDE SEQUENCE [LARGE SCALE GENOMIC DNA]</scope>
    <source>
        <strain evidence="3">LMG 31159</strain>
    </source>
</reference>
<evidence type="ECO:0000313" key="3">
    <source>
        <dbReference type="Proteomes" id="UP000698752"/>
    </source>
</evidence>
<keyword evidence="3" id="KW-1185">Reference proteome</keyword>
<dbReference type="RefSeq" id="WP_211871274.1">
    <property type="nucleotide sequence ID" value="NZ_JAAEDI010000030.1"/>
</dbReference>
<proteinExistence type="predicted"/>